<gene>
    <name evidence="11" type="ORF">AARAC_001523</name>
</gene>
<dbReference type="InterPro" id="IPR007219">
    <property type="entry name" value="XnlR_reg_dom"/>
</dbReference>
<evidence type="ECO:0000256" key="6">
    <source>
        <dbReference type="ARBA" id="ARBA00023242"/>
    </source>
</evidence>
<dbReference type="STRING" id="656916.A0A2G7FGC4"/>
<dbReference type="InterPro" id="IPR036236">
    <property type="entry name" value="Znf_C2H2_sf"/>
</dbReference>
<dbReference type="CDD" id="cd00067">
    <property type="entry name" value="GAL4"/>
    <property type="match status" value="1"/>
</dbReference>
<dbReference type="GO" id="GO:0003677">
    <property type="term" value="F:DNA binding"/>
    <property type="evidence" value="ECO:0007669"/>
    <property type="project" value="UniProtKB-KW"/>
</dbReference>
<dbReference type="PANTHER" id="PTHR47660">
    <property type="entry name" value="TRANSCRIPTION FACTOR WITH C2H2 AND ZN(2)-CYS(6) DNA BINDING DOMAIN (EUROFUNG)-RELATED-RELATED"/>
    <property type="match status" value="1"/>
</dbReference>
<evidence type="ECO:0000313" key="11">
    <source>
        <dbReference type="EMBL" id="PIG79667.1"/>
    </source>
</evidence>
<dbReference type="InterPro" id="IPR036864">
    <property type="entry name" value="Zn2-C6_fun-type_DNA-bd_sf"/>
</dbReference>
<evidence type="ECO:0000259" key="10">
    <source>
        <dbReference type="PROSITE" id="PS50157"/>
    </source>
</evidence>
<dbReference type="AlphaFoldDB" id="A0A2G7FGC4"/>
<evidence type="ECO:0000256" key="5">
    <source>
        <dbReference type="ARBA" id="ARBA00023163"/>
    </source>
</evidence>
<keyword evidence="2" id="KW-0862">Zinc</keyword>
<dbReference type="PROSITE" id="PS00463">
    <property type="entry name" value="ZN2_CY6_FUNGAL_1"/>
    <property type="match status" value="1"/>
</dbReference>
<keyword evidence="6" id="KW-0539">Nucleus</keyword>
<dbReference type="Pfam" id="PF04082">
    <property type="entry name" value="Fungal_trans"/>
    <property type="match status" value="1"/>
</dbReference>
<evidence type="ECO:0000256" key="4">
    <source>
        <dbReference type="ARBA" id="ARBA00023125"/>
    </source>
</evidence>
<dbReference type="SMART" id="SM00066">
    <property type="entry name" value="GAL4"/>
    <property type="match status" value="1"/>
</dbReference>
<evidence type="ECO:0000256" key="2">
    <source>
        <dbReference type="ARBA" id="ARBA00022833"/>
    </source>
</evidence>
<dbReference type="CDD" id="cd02215">
    <property type="entry name" value="cupin_QDO_N_C"/>
    <property type="match status" value="1"/>
</dbReference>
<name>A0A2G7FGC4_9EURO</name>
<dbReference type="GO" id="GO:0008270">
    <property type="term" value="F:zinc ion binding"/>
    <property type="evidence" value="ECO:0007669"/>
    <property type="project" value="UniProtKB-KW"/>
</dbReference>
<organism evidence="11 12">
    <name type="scientific">Aspergillus arachidicola</name>
    <dbReference type="NCBI Taxonomy" id="656916"/>
    <lineage>
        <taxon>Eukaryota</taxon>
        <taxon>Fungi</taxon>
        <taxon>Dikarya</taxon>
        <taxon>Ascomycota</taxon>
        <taxon>Pezizomycotina</taxon>
        <taxon>Eurotiomycetes</taxon>
        <taxon>Eurotiomycetidae</taxon>
        <taxon>Eurotiales</taxon>
        <taxon>Aspergillaceae</taxon>
        <taxon>Aspergillus</taxon>
        <taxon>Aspergillus subgen. Circumdati</taxon>
    </lineage>
</organism>
<dbReference type="EMBL" id="NEXV01000673">
    <property type="protein sequence ID" value="PIG79667.1"/>
    <property type="molecule type" value="Genomic_DNA"/>
</dbReference>
<dbReference type="PROSITE" id="PS00028">
    <property type="entry name" value="ZINC_FINGER_C2H2_1"/>
    <property type="match status" value="1"/>
</dbReference>
<dbReference type="CDD" id="cd12148">
    <property type="entry name" value="fungal_TF_MHR"/>
    <property type="match status" value="1"/>
</dbReference>
<dbReference type="Gene3D" id="3.30.160.60">
    <property type="entry name" value="Classic Zinc Finger"/>
    <property type="match status" value="1"/>
</dbReference>
<accession>A0A2G7FGC4</accession>
<comment type="caution">
    <text evidence="11">The sequence shown here is derived from an EMBL/GenBank/DDBJ whole genome shotgun (WGS) entry which is preliminary data.</text>
</comment>
<keyword evidence="7" id="KW-0863">Zinc-finger</keyword>
<dbReference type="PROSITE" id="PS50157">
    <property type="entry name" value="ZINC_FINGER_C2H2_2"/>
    <property type="match status" value="2"/>
</dbReference>
<keyword evidence="12" id="KW-1185">Reference proteome</keyword>
<dbReference type="GO" id="GO:0006351">
    <property type="term" value="P:DNA-templated transcription"/>
    <property type="evidence" value="ECO:0007669"/>
    <property type="project" value="InterPro"/>
</dbReference>
<keyword evidence="3" id="KW-0805">Transcription regulation</keyword>
<proteinExistence type="predicted"/>
<feature type="domain" description="C2H2-type" evidence="10">
    <location>
        <begin position="376"/>
        <end position="403"/>
    </location>
</feature>
<dbReference type="SUPFAM" id="SSF57667">
    <property type="entry name" value="beta-beta-alpha zinc fingers"/>
    <property type="match status" value="1"/>
</dbReference>
<feature type="domain" description="Zn(2)-C6 fungal-type" evidence="9">
    <location>
        <begin position="418"/>
        <end position="447"/>
    </location>
</feature>
<dbReference type="PANTHER" id="PTHR47660:SF2">
    <property type="entry name" value="TRANSCRIPTION FACTOR WITH C2H2 AND ZN(2)-CYS(6) DNA BINDING DOMAIN (EUROFUNG)"/>
    <property type="match status" value="1"/>
</dbReference>
<keyword evidence="5" id="KW-0804">Transcription</keyword>
<dbReference type="Proteomes" id="UP000231358">
    <property type="component" value="Unassembled WGS sequence"/>
</dbReference>
<keyword evidence="4" id="KW-0238">DNA-binding</keyword>
<dbReference type="SMART" id="SM00355">
    <property type="entry name" value="ZnF_C2H2"/>
    <property type="match status" value="2"/>
</dbReference>
<dbReference type="InterPro" id="IPR014710">
    <property type="entry name" value="RmlC-like_jellyroll"/>
</dbReference>
<reference evidence="11 12" key="1">
    <citation type="submission" date="2017-05" db="EMBL/GenBank/DDBJ databases">
        <title>Genome sequence for an aflatoxigenic pathogen of Argentinian peanut, Aspergillus arachidicola.</title>
        <authorList>
            <person name="Moore G."/>
            <person name="Beltz S.B."/>
            <person name="Mack B.M."/>
        </authorList>
    </citation>
    <scope>NUCLEOTIDE SEQUENCE [LARGE SCALE GENOMIC DNA]</scope>
    <source>
        <strain evidence="11 12">CBS 117610</strain>
    </source>
</reference>
<evidence type="ECO:0000256" key="8">
    <source>
        <dbReference type="SAM" id="MobiDB-lite"/>
    </source>
</evidence>
<dbReference type="Pfam" id="PF00172">
    <property type="entry name" value="Zn_clus"/>
    <property type="match status" value="1"/>
</dbReference>
<dbReference type="InterPro" id="IPR011051">
    <property type="entry name" value="RmlC_Cupin_sf"/>
</dbReference>
<evidence type="ECO:0000256" key="3">
    <source>
        <dbReference type="ARBA" id="ARBA00023015"/>
    </source>
</evidence>
<dbReference type="GO" id="GO:0009893">
    <property type="term" value="P:positive regulation of metabolic process"/>
    <property type="evidence" value="ECO:0007669"/>
    <property type="project" value="UniProtKB-ARBA"/>
</dbReference>
<feature type="domain" description="C2H2-type" evidence="10">
    <location>
        <begin position="348"/>
        <end position="375"/>
    </location>
</feature>
<evidence type="ECO:0000259" key="9">
    <source>
        <dbReference type="PROSITE" id="PS50048"/>
    </source>
</evidence>
<feature type="region of interest" description="Disordered" evidence="8">
    <location>
        <begin position="616"/>
        <end position="640"/>
    </location>
</feature>
<sequence>MATLQPSSIPPEQAGKAYALQSLCGETYYIPLSKSVMRLLVTGKVSDGAIALVGTGGSGGDPIGFHYHREAHDVFLCLQGRVNVWADDQARTIGPGDFASVPPILGNRSEFIGLIIPGGWEDFFRFIGEPYAGPMWPITDERDPMETLIPRLKEAAERFDMVPQPQIKSFAPQPWVDDKDNLLPGTLCPYFLRAGSAPAYCLGGSVVRVLATTKESNGKFSIASLEGSSFHRNEILATGLVFPSIHHAFHVTEGTFEFHIDGARLCLTAGETLYVPRDSILQLRYLSRYAKCYVFASGAGLVEFFVKGGNVYSSPIIPELEESVNIEQVRSQLQALAYVRPDPGKMQLTCSFCNRQFSRREHLTRHQRSHVNERSHVCGSCGKRFNRCDLLNRHRKLNCSTVTRVRRVQQPQTRNRSACDHCAKAKLRCSPSDPCSRCQKKNIPCVRKSGDSLTDSIDTDDMGPARPPHTRTDSIPEFGCQQDAQAAMAPNLSLCAIPQIPLGTGNGGTRASPHEIHAAQDPYNVVLDWSFESCTPPQGLSMDFLDLSAFPVNGQQVDVGNISEPHLSTAGEDIFDNDSLVYVETPSSPERPDHPHSWHKYSSSGMVQMDLWSIRRPRGPMEPGDTPRTAEDTSDGPQGLPKSMLNLLSLDDILEMEDYGHVAGVRREQVDQLASFMGTGRDQRTSACPPHCEALLRNTKIINSFIQLYFEHFHQTFPILHRATFNVSEEPPLLMLAVATIGGRFSKIPQAHRLSTVMGDILRKTVENVLEENIDQTIQISFAQAAVLNQIQTAYHGSRRLALKAQFQRAMLVTLVDLQFSLNSNVPPMMSLDDVEPYLPCHETEWDLNMADLSEIMKDCQGDAMQPVRLKDALETLRTAGTLPSPNIGLFARCITMTAIFYQWNTVTSVDRCILQSADDHAGQSGLDACFGSEMLGNGGAAIPLKPVVPAAHRSRWRRAAFEAIKSICENTTAWPEGSSSLLLKLRHHISILLLVPLQPMCDFIGWMGTEGSIAKAREGLCDWIRADTQNARRAVMHAIALFSLVRKRKSTAHSENHHLFLGFLTIWTFFSLDPVARPGR</sequence>
<dbReference type="SUPFAM" id="SSF57701">
    <property type="entry name" value="Zn2/Cys6 DNA-binding domain"/>
    <property type="match status" value="1"/>
</dbReference>
<evidence type="ECO:0000313" key="12">
    <source>
        <dbReference type="Proteomes" id="UP000231358"/>
    </source>
</evidence>
<dbReference type="PROSITE" id="PS50048">
    <property type="entry name" value="ZN2_CY6_FUNGAL_2"/>
    <property type="match status" value="1"/>
</dbReference>
<dbReference type="InterPro" id="IPR001138">
    <property type="entry name" value="Zn2Cys6_DnaBD"/>
</dbReference>
<protein>
    <submittedName>
        <fullName evidence="11">Uncharacterized protein</fullName>
    </submittedName>
</protein>
<dbReference type="InterPro" id="IPR013087">
    <property type="entry name" value="Znf_C2H2_type"/>
</dbReference>
<dbReference type="GO" id="GO:0000981">
    <property type="term" value="F:DNA-binding transcription factor activity, RNA polymerase II-specific"/>
    <property type="evidence" value="ECO:0007669"/>
    <property type="project" value="InterPro"/>
</dbReference>
<evidence type="ECO:0000256" key="7">
    <source>
        <dbReference type="PROSITE-ProRule" id="PRU00042"/>
    </source>
</evidence>
<keyword evidence="1" id="KW-0479">Metal-binding</keyword>
<evidence type="ECO:0000256" key="1">
    <source>
        <dbReference type="ARBA" id="ARBA00022723"/>
    </source>
</evidence>
<dbReference type="Gene3D" id="2.60.120.10">
    <property type="entry name" value="Jelly Rolls"/>
    <property type="match status" value="2"/>
</dbReference>
<dbReference type="SUPFAM" id="SSF51182">
    <property type="entry name" value="RmlC-like cupins"/>
    <property type="match status" value="1"/>
</dbReference>